<feature type="compositionally biased region" description="Polar residues" evidence="4">
    <location>
        <begin position="539"/>
        <end position="551"/>
    </location>
</feature>
<name>A0A9R1U4L0_9HYME</name>
<keyword evidence="3" id="KW-0966">Cell projection</keyword>
<evidence type="ECO:0000256" key="2">
    <source>
        <dbReference type="ARBA" id="ARBA00022737"/>
    </source>
</evidence>
<comment type="subcellular location">
    <subcellularLocation>
        <location evidence="1">Cell projection</location>
    </subcellularLocation>
</comment>
<gene>
    <name evidence="7" type="primary">LOC105268767</name>
</gene>
<evidence type="ECO:0000256" key="4">
    <source>
        <dbReference type="SAM" id="MobiDB-lite"/>
    </source>
</evidence>
<feature type="compositionally biased region" description="Gly residues" evidence="4">
    <location>
        <begin position="26"/>
        <end position="38"/>
    </location>
</feature>
<dbReference type="Gene3D" id="2.30.42.10">
    <property type="match status" value="1"/>
</dbReference>
<keyword evidence="2" id="KW-0677">Repeat</keyword>
<evidence type="ECO:0000313" key="7">
    <source>
        <dbReference type="RefSeq" id="XP_011306886.1"/>
    </source>
</evidence>
<organism evidence="6 7">
    <name type="scientific">Fopius arisanus</name>
    <dbReference type="NCBI Taxonomy" id="64838"/>
    <lineage>
        <taxon>Eukaryota</taxon>
        <taxon>Metazoa</taxon>
        <taxon>Ecdysozoa</taxon>
        <taxon>Arthropoda</taxon>
        <taxon>Hexapoda</taxon>
        <taxon>Insecta</taxon>
        <taxon>Pterygota</taxon>
        <taxon>Neoptera</taxon>
        <taxon>Endopterygota</taxon>
        <taxon>Hymenoptera</taxon>
        <taxon>Apocrita</taxon>
        <taxon>Ichneumonoidea</taxon>
        <taxon>Braconidae</taxon>
        <taxon>Opiinae</taxon>
        <taxon>Fopius</taxon>
    </lineage>
</organism>
<feature type="compositionally biased region" description="Pro residues" evidence="4">
    <location>
        <begin position="487"/>
        <end position="502"/>
    </location>
</feature>
<dbReference type="KEGG" id="fas:105268767"/>
<dbReference type="Proteomes" id="UP000694866">
    <property type="component" value="Unplaced"/>
</dbReference>
<feature type="region of interest" description="Disordered" evidence="4">
    <location>
        <begin position="481"/>
        <end position="504"/>
    </location>
</feature>
<dbReference type="GO" id="GO:0005929">
    <property type="term" value="C:cilium"/>
    <property type="evidence" value="ECO:0007669"/>
    <property type="project" value="TreeGrafter"/>
</dbReference>
<protein>
    <recommendedName>
        <fullName evidence="5">PDZ domain-containing protein</fullName>
    </recommendedName>
</protein>
<feature type="region of interest" description="Disordered" evidence="4">
    <location>
        <begin position="429"/>
        <end position="468"/>
    </location>
</feature>
<evidence type="ECO:0000313" key="6">
    <source>
        <dbReference type="Proteomes" id="UP000694866"/>
    </source>
</evidence>
<feature type="compositionally biased region" description="Low complexity" evidence="4">
    <location>
        <begin position="14"/>
        <end position="25"/>
    </location>
</feature>
<feature type="compositionally biased region" description="Polar residues" evidence="4">
    <location>
        <begin position="216"/>
        <end position="228"/>
    </location>
</feature>
<dbReference type="GO" id="GO:0002142">
    <property type="term" value="C:stereocilia ankle link complex"/>
    <property type="evidence" value="ECO:0007669"/>
    <property type="project" value="TreeGrafter"/>
</dbReference>
<evidence type="ECO:0000256" key="1">
    <source>
        <dbReference type="ARBA" id="ARBA00004316"/>
    </source>
</evidence>
<evidence type="ECO:0000256" key="3">
    <source>
        <dbReference type="ARBA" id="ARBA00023273"/>
    </source>
</evidence>
<feature type="domain" description="PDZ" evidence="5">
    <location>
        <begin position="101"/>
        <end position="169"/>
    </location>
</feature>
<dbReference type="AlphaFoldDB" id="A0A9R1U4L0"/>
<dbReference type="PROSITE" id="PS50106">
    <property type="entry name" value="PDZ"/>
    <property type="match status" value="1"/>
</dbReference>
<dbReference type="GO" id="GO:0005886">
    <property type="term" value="C:plasma membrane"/>
    <property type="evidence" value="ECO:0007669"/>
    <property type="project" value="TreeGrafter"/>
</dbReference>
<dbReference type="GO" id="GO:0032426">
    <property type="term" value="C:stereocilium tip"/>
    <property type="evidence" value="ECO:0007669"/>
    <property type="project" value="TreeGrafter"/>
</dbReference>
<dbReference type="InterPro" id="IPR051844">
    <property type="entry name" value="USH2_Complex_Protein"/>
</dbReference>
<dbReference type="Pfam" id="PF00595">
    <property type="entry name" value="PDZ"/>
    <property type="match status" value="1"/>
</dbReference>
<dbReference type="InterPro" id="IPR036034">
    <property type="entry name" value="PDZ_sf"/>
</dbReference>
<dbReference type="SUPFAM" id="SSF50156">
    <property type="entry name" value="PDZ domain-like"/>
    <property type="match status" value="1"/>
</dbReference>
<feature type="compositionally biased region" description="Polar residues" evidence="4">
    <location>
        <begin position="637"/>
        <end position="655"/>
    </location>
</feature>
<feature type="region of interest" description="Disordered" evidence="4">
    <location>
        <begin position="742"/>
        <end position="765"/>
    </location>
</feature>
<feature type="region of interest" description="Disordered" evidence="4">
    <location>
        <begin position="1"/>
        <end position="41"/>
    </location>
</feature>
<sequence>MDNSMSTAAFMHRSGSSSASSTGTGSSSGGGPGTGNNGGSRMAVIGVTRNIRLRRRGASGFGFSLRGNPNDPVTWHMVQSQQQQIQYNEPVAPTIPYNEVRIRVMVGEKGRLGCGVCKGIVPGLTVQGTREGGPARAAGLKAGDVIVWCNGQRLTDLPFERAIEVMRGAAILDLVVNRPIPASNGLYDCPETLWMRGSSGYDSESSSIGPTSSPTHANPSSPQHQPGGTQRYIENRNGRACCPLALSTSSCSSSEWNHPCDQGQEWTRKPNNTTVIRVNQNVNQNPNQNQYRSNVGVNYSTHPACHGSYGMGDAGNEPLYDPVTPRDYESHDFDANPLDERNRRLMYEKENIVLYDPPGDDRIAYTTKDNEFSPNSNIPRAPEFERKTVTTVEVHQSSGPPAPPCPPPMSYKWQTVDTKPMMGLNKQMGSTMSMGSTGSTETESSLESCGKDSASTSSSLSTSSCEPASSTVSFASTMTTSNVPLPIKSPEPTPIRPPPPPGRACLPLSTTDLGTAIAQELQRRAQQLMEEFKRAHQKMFNQNQQKIQSSEQDQKKNYFQEQEKRINGSSGGCPPPPPLPLPESPTKSREDAVEMQSIESFKLKETPSPVIPKPPPTYFSSSNNTSPTSTPTNGSPRHTTITKQPHLNGNKDSVNNKYQVPMEKKNFVKIQNSNGPVTANPPGKVAVRIGTYEGETKQPSRLEFLPQGRSTTDTGKPVEEVSNGPAVSRLQNELAATLQRSNLREKTEQENGGIPQASSSPDVERPVTLLQSNVEKLAAALANRVTIRVSPENGSR</sequence>
<feature type="region of interest" description="Disordered" evidence="4">
    <location>
        <begin position="200"/>
        <end position="232"/>
    </location>
</feature>
<feature type="region of interest" description="Disordered" evidence="4">
    <location>
        <begin position="705"/>
        <end position="726"/>
    </location>
</feature>
<feature type="compositionally biased region" description="Low complexity" evidence="4">
    <location>
        <begin position="200"/>
        <end position="215"/>
    </location>
</feature>
<dbReference type="InterPro" id="IPR001478">
    <property type="entry name" value="PDZ"/>
</dbReference>
<dbReference type="RefSeq" id="XP_011306886.1">
    <property type="nucleotide sequence ID" value="XM_011308584.1"/>
</dbReference>
<feature type="compositionally biased region" description="Low complexity" evidence="4">
    <location>
        <begin position="618"/>
        <end position="636"/>
    </location>
</feature>
<reference evidence="7" key="1">
    <citation type="submission" date="2025-08" db="UniProtKB">
        <authorList>
            <consortium name="RefSeq"/>
        </authorList>
    </citation>
    <scope>IDENTIFICATION</scope>
    <source>
        <strain evidence="7">USDA-PBARC FA_bdor</strain>
        <tissue evidence="7">Whole organism</tissue>
    </source>
</reference>
<feature type="compositionally biased region" description="Pro residues" evidence="4">
    <location>
        <begin position="573"/>
        <end position="583"/>
    </location>
</feature>
<dbReference type="GeneID" id="105268767"/>
<evidence type="ECO:0000259" key="5">
    <source>
        <dbReference type="PROSITE" id="PS50106"/>
    </source>
</evidence>
<dbReference type="SMART" id="SM00228">
    <property type="entry name" value="PDZ"/>
    <property type="match status" value="1"/>
</dbReference>
<dbReference type="OrthoDB" id="10029564at2759"/>
<accession>A0A9R1U4L0</accession>
<keyword evidence="6" id="KW-1185">Reference proteome</keyword>
<feature type="region of interest" description="Disordered" evidence="4">
    <location>
        <begin position="538"/>
        <end position="655"/>
    </location>
</feature>
<feature type="compositionally biased region" description="Basic and acidic residues" evidence="4">
    <location>
        <begin position="552"/>
        <end position="566"/>
    </location>
</feature>
<dbReference type="PANTHER" id="PTHR23116">
    <property type="entry name" value="PDZ DOMAIN CONTAINING WHIRLIN AND HARMONIN-RELATED"/>
    <property type="match status" value="1"/>
</dbReference>
<proteinExistence type="predicted"/>
<dbReference type="PANTHER" id="PTHR23116:SF36">
    <property type="entry name" value="HARMONIN"/>
    <property type="match status" value="1"/>
</dbReference>